<dbReference type="Pfam" id="PF13599">
    <property type="entry name" value="Pentapeptide_4"/>
    <property type="match status" value="1"/>
</dbReference>
<dbReference type="OrthoDB" id="9812495at2"/>
<keyword evidence="2" id="KW-1185">Reference proteome</keyword>
<dbReference type="PANTHER" id="PTHR14136">
    <property type="entry name" value="BTB_POZ DOMAIN-CONTAINING PROTEIN KCTD9"/>
    <property type="match status" value="1"/>
</dbReference>
<dbReference type="Gene3D" id="2.160.20.80">
    <property type="entry name" value="E3 ubiquitin-protein ligase SopA"/>
    <property type="match status" value="1"/>
</dbReference>
<reference evidence="1 2" key="1">
    <citation type="submission" date="2017-08" db="EMBL/GenBank/DDBJ databases">
        <authorList>
            <person name="de Groot N.N."/>
        </authorList>
    </citation>
    <scope>NUCLEOTIDE SEQUENCE [LARGE SCALE GENOMIC DNA]</scope>
    <source>
        <strain evidence="1 2">JC228</strain>
    </source>
</reference>
<dbReference type="NCBIfam" id="NF038403">
    <property type="entry name" value="perm_prefix_1"/>
    <property type="match status" value="1"/>
</dbReference>
<dbReference type="Proteomes" id="UP000219546">
    <property type="component" value="Unassembled WGS sequence"/>
</dbReference>
<dbReference type="AlphaFoldDB" id="A0A285D7V2"/>
<dbReference type="InterPro" id="IPR001646">
    <property type="entry name" value="5peptide_repeat"/>
</dbReference>
<evidence type="ECO:0000313" key="1">
    <source>
        <dbReference type="EMBL" id="SNX75436.1"/>
    </source>
</evidence>
<dbReference type="RefSeq" id="WP_097160502.1">
    <property type="nucleotide sequence ID" value="NZ_JBEPMQ010000015.1"/>
</dbReference>
<dbReference type="PANTHER" id="PTHR14136:SF21">
    <property type="entry name" value="BTB DOMAIN-CONTAINING PROTEIN"/>
    <property type="match status" value="1"/>
</dbReference>
<name>A0A285D7V2_9BACI</name>
<dbReference type="InterPro" id="IPR047928">
    <property type="entry name" value="Perm_prefix_1"/>
</dbReference>
<protein>
    <submittedName>
        <fullName evidence="1">Uncharacterized protein YjbI with pentapeptide repeats</fullName>
    </submittedName>
</protein>
<sequence>MKNKLIKHIDGLFLPYDDSHAVRELKEELYMNLQERLKDLKEQGYDDETAYSMTINSIGDISELVENVTETIIDSQQHPRARDFSKMDLKNSDFKGVSLPKAEFSKSALGGSEFTGADLSNSSFKSCDLRNVSFDGANLSGAKLSKTDLSKTSFKNSMLDNTDFSYSNLSGVQFDNQTLNGTIFYSAGLKGASFKNAVFRNVSFKYASGCNQVNFDGATMDKATYAVLKSQKAKLTKVTII</sequence>
<organism evidence="1 2">
    <name type="scientific">Bacillus oleivorans</name>
    <dbReference type="NCBI Taxonomy" id="1448271"/>
    <lineage>
        <taxon>Bacteria</taxon>
        <taxon>Bacillati</taxon>
        <taxon>Bacillota</taxon>
        <taxon>Bacilli</taxon>
        <taxon>Bacillales</taxon>
        <taxon>Bacillaceae</taxon>
        <taxon>Bacillus</taxon>
    </lineage>
</organism>
<dbReference type="InterPro" id="IPR051082">
    <property type="entry name" value="Pentapeptide-BTB/POZ_domain"/>
</dbReference>
<dbReference type="EMBL" id="OAOP01000012">
    <property type="protein sequence ID" value="SNX75436.1"/>
    <property type="molecule type" value="Genomic_DNA"/>
</dbReference>
<evidence type="ECO:0000313" key="2">
    <source>
        <dbReference type="Proteomes" id="UP000219546"/>
    </source>
</evidence>
<dbReference type="Pfam" id="PF00805">
    <property type="entry name" value="Pentapeptide"/>
    <property type="match status" value="1"/>
</dbReference>
<proteinExistence type="predicted"/>
<gene>
    <name evidence="1" type="ORF">SAMN05877753_11279</name>
</gene>
<accession>A0A285D7V2</accession>
<dbReference type="SUPFAM" id="SSF141571">
    <property type="entry name" value="Pentapeptide repeat-like"/>
    <property type="match status" value="1"/>
</dbReference>